<reference evidence="7" key="1">
    <citation type="submission" date="2016-10" db="EMBL/GenBank/DDBJ databases">
        <authorList>
            <person name="Varghese N."/>
        </authorList>
    </citation>
    <scope>NUCLEOTIDE SEQUENCE [LARGE SCALE GENOMIC DNA]</scope>
    <source>
        <strain evidence="7">DSM 44719</strain>
    </source>
</reference>
<dbReference type="OrthoDB" id="6882680at2"/>
<dbReference type="FunFam" id="3.40.309.10:FF:000012">
    <property type="entry name" value="Betaine aldehyde dehydrogenase"/>
    <property type="match status" value="1"/>
</dbReference>
<sequence length="511" mass="54241">MHTAPSLVRTFREGFPLPQILNIAEPPTSSFLENTEVQNMLIDGRWTAASAGETFDTFNPATGALLARVASGQKADVDRAVTAARRAFERDSWAHMNPHARTRMLLRLADGIDASAEELATLEALDSGIPLSVTRGMVAASSEALRYYSGWPTKLQGTVNPVDPLVHCYTVRAPVGVCAGIIPWNGPITMAVWKVAPALACGNTIILKPAEQTSLTALLLARIFIEAGLPDGVLNVVTGLGRNAGAAIAQHPGIDKVSFTGSTQTGKSVLSDSIGNLKRVTLELGGKSPHIVMADADLELAASNAAQGFCGLTGQMCIAGSRILVHQSVRDEFSELLAKKVSVYRIGDPFASDTDLGPLISAQQRDRVNSYIELGANEGARALVGGGEPFDGPGYFVKPSIFTDVDNSSRLAQEEIFGPVAAIIEFTDVDEAIRIANDTDYGLAAAVATRNVSNAHLIAQKLRAGVVWVNTYGELDPAFPFGGFKQSGIGRELGEASLDNFTELKSVMIRL</sequence>
<feature type="domain" description="Aldehyde dehydrogenase" evidence="5">
    <location>
        <begin position="46"/>
        <end position="507"/>
    </location>
</feature>
<evidence type="ECO:0000259" key="5">
    <source>
        <dbReference type="Pfam" id="PF00171"/>
    </source>
</evidence>
<feature type="active site" evidence="3">
    <location>
        <position position="283"/>
    </location>
</feature>
<evidence type="ECO:0000256" key="3">
    <source>
        <dbReference type="PROSITE-ProRule" id="PRU10007"/>
    </source>
</evidence>
<name>A0A1H4IMA5_RHOJO</name>
<dbReference type="FunFam" id="3.40.605.10:FF:000007">
    <property type="entry name" value="NAD/NADP-dependent betaine aldehyde dehydrogenase"/>
    <property type="match status" value="1"/>
</dbReference>
<proteinExistence type="inferred from homology"/>
<dbReference type="AlphaFoldDB" id="A0A1H4IMA5"/>
<dbReference type="InterPro" id="IPR029510">
    <property type="entry name" value="Ald_DH_CS_GLU"/>
</dbReference>
<organism evidence="6 7">
    <name type="scientific">Rhodococcus jostii</name>
    <dbReference type="NCBI Taxonomy" id="132919"/>
    <lineage>
        <taxon>Bacteria</taxon>
        <taxon>Bacillati</taxon>
        <taxon>Actinomycetota</taxon>
        <taxon>Actinomycetes</taxon>
        <taxon>Mycobacteriales</taxon>
        <taxon>Nocardiaceae</taxon>
        <taxon>Rhodococcus</taxon>
    </lineage>
</organism>
<protein>
    <submittedName>
        <fullName evidence="6">Aldehyde dehydrogenase (Acceptor)</fullName>
    </submittedName>
</protein>
<dbReference type="FunFam" id="3.40.605.10:FF:000026">
    <property type="entry name" value="Aldehyde dehydrogenase, putative"/>
    <property type="match status" value="1"/>
</dbReference>
<dbReference type="InterPro" id="IPR016161">
    <property type="entry name" value="Ald_DH/histidinol_DH"/>
</dbReference>
<dbReference type="InterPro" id="IPR016162">
    <property type="entry name" value="Ald_DH_N"/>
</dbReference>
<dbReference type="PANTHER" id="PTHR11699">
    <property type="entry name" value="ALDEHYDE DEHYDROGENASE-RELATED"/>
    <property type="match status" value="1"/>
</dbReference>
<dbReference type="Gene3D" id="3.40.605.10">
    <property type="entry name" value="Aldehyde Dehydrogenase, Chain A, domain 1"/>
    <property type="match status" value="1"/>
</dbReference>
<dbReference type="SUPFAM" id="SSF53720">
    <property type="entry name" value="ALDH-like"/>
    <property type="match status" value="1"/>
</dbReference>
<dbReference type="EMBL" id="FNTL01000002">
    <property type="protein sequence ID" value="SEB35103.1"/>
    <property type="molecule type" value="Genomic_DNA"/>
</dbReference>
<dbReference type="Pfam" id="PF00171">
    <property type="entry name" value="Aldedh"/>
    <property type="match status" value="1"/>
</dbReference>
<evidence type="ECO:0000256" key="4">
    <source>
        <dbReference type="RuleBase" id="RU003345"/>
    </source>
</evidence>
<dbReference type="InterPro" id="IPR016163">
    <property type="entry name" value="Ald_DH_C"/>
</dbReference>
<keyword evidence="2 4" id="KW-0560">Oxidoreductase</keyword>
<evidence type="ECO:0000313" key="7">
    <source>
        <dbReference type="Proteomes" id="UP000183407"/>
    </source>
</evidence>
<comment type="similarity">
    <text evidence="1 4">Belongs to the aldehyde dehydrogenase family.</text>
</comment>
<dbReference type="Gene3D" id="3.40.309.10">
    <property type="entry name" value="Aldehyde Dehydrogenase, Chain A, domain 2"/>
    <property type="match status" value="1"/>
</dbReference>
<accession>A0A1H4IMA5</accession>
<evidence type="ECO:0000313" key="6">
    <source>
        <dbReference type="EMBL" id="SEB35103.1"/>
    </source>
</evidence>
<evidence type="ECO:0000256" key="1">
    <source>
        <dbReference type="ARBA" id="ARBA00009986"/>
    </source>
</evidence>
<evidence type="ECO:0000256" key="2">
    <source>
        <dbReference type="ARBA" id="ARBA00023002"/>
    </source>
</evidence>
<dbReference type="PROSITE" id="PS00687">
    <property type="entry name" value="ALDEHYDE_DEHYDR_GLU"/>
    <property type="match status" value="1"/>
</dbReference>
<dbReference type="Proteomes" id="UP000183407">
    <property type="component" value="Unassembled WGS sequence"/>
</dbReference>
<gene>
    <name evidence="6" type="ORF">SAMN04490220_0236</name>
</gene>
<dbReference type="InterPro" id="IPR015590">
    <property type="entry name" value="Aldehyde_DH_dom"/>
</dbReference>
<dbReference type="GO" id="GO:0016620">
    <property type="term" value="F:oxidoreductase activity, acting on the aldehyde or oxo group of donors, NAD or NADP as acceptor"/>
    <property type="evidence" value="ECO:0007669"/>
    <property type="project" value="InterPro"/>
</dbReference>